<protein>
    <submittedName>
        <fullName evidence="1">Uncharacterized protein</fullName>
    </submittedName>
</protein>
<evidence type="ECO:0000313" key="2">
    <source>
        <dbReference type="Proteomes" id="UP001219934"/>
    </source>
</evidence>
<evidence type="ECO:0000313" key="1">
    <source>
        <dbReference type="EMBL" id="KAJ4927286.1"/>
    </source>
</evidence>
<gene>
    <name evidence="1" type="ORF">JOQ06_015020</name>
</gene>
<dbReference type="Proteomes" id="UP001219934">
    <property type="component" value="Unassembled WGS sequence"/>
</dbReference>
<sequence>MDPSHCSSLQHIVSRSMFVYKEDLTSCSLHIAELKLDMLENGCNTYNKVTEVFPNKPYSRCQSHIL</sequence>
<organism evidence="1 2">
    <name type="scientific">Pogonophryne albipinna</name>
    <dbReference type="NCBI Taxonomy" id="1090488"/>
    <lineage>
        <taxon>Eukaryota</taxon>
        <taxon>Metazoa</taxon>
        <taxon>Chordata</taxon>
        <taxon>Craniata</taxon>
        <taxon>Vertebrata</taxon>
        <taxon>Euteleostomi</taxon>
        <taxon>Actinopterygii</taxon>
        <taxon>Neopterygii</taxon>
        <taxon>Teleostei</taxon>
        <taxon>Neoteleostei</taxon>
        <taxon>Acanthomorphata</taxon>
        <taxon>Eupercaria</taxon>
        <taxon>Perciformes</taxon>
        <taxon>Notothenioidei</taxon>
        <taxon>Pogonophryne</taxon>
    </lineage>
</organism>
<proteinExistence type="predicted"/>
<dbReference type="AlphaFoldDB" id="A0AAD6AM05"/>
<keyword evidence="2" id="KW-1185">Reference proteome</keyword>
<accession>A0AAD6AM05</accession>
<dbReference type="EMBL" id="JAPTMU010000019">
    <property type="protein sequence ID" value="KAJ4927286.1"/>
    <property type="molecule type" value="Genomic_DNA"/>
</dbReference>
<reference evidence="1" key="1">
    <citation type="submission" date="2022-11" db="EMBL/GenBank/DDBJ databases">
        <title>Chromosome-level genome of Pogonophryne albipinna.</title>
        <authorList>
            <person name="Jo E."/>
        </authorList>
    </citation>
    <scope>NUCLEOTIDE SEQUENCE</scope>
    <source>
        <strain evidence="1">SGF0006</strain>
        <tissue evidence="1">Muscle</tissue>
    </source>
</reference>
<name>A0AAD6AM05_9TELE</name>
<comment type="caution">
    <text evidence="1">The sequence shown here is derived from an EMBL/GenBank/DDBJ whole genome shotgun (WGS) entry which is preliminary data.</text>
</comment>